<evidence type="ECO:0000256" key="2">
    <source>
        <dbReference type="ARBA" id="ARBA00023015"/>
    </source>
</evidence>
<keyword evidence="10" id="KW-1185">Reference proteome</keyword>
<dbReference type="Gene3D" id="1.10.1740.10">
    <property type="match status" value="1"/>
</dbReference>
<evidence type="ECO:0000259" key="8">
    <source>
        <dbReference type="Pfam" id="PF08281"/>
    </source>
</evidence>
<dbReference type="GO" id="GO:0016987">
    <property type="term" value="F:sigma factor activity"/>
    <property type="evidence" value="ECO:0007669"/>
    <property type="project" value="UniProtKB-KW"/>
</dbReference>
<dbReference type="PANTHER" id="PTHR43133">
    <property type="entry name" value="RNA POLYMERASE ECF-TYPE SIGMA FACTO"/>
    <property type="match status" value="1"/>
</dbReference>
<feature type="region of interest" description="Disordered" evidence="6">
    <location>
        <begin position="90"/>
        <end position="125"/>
    </location>
</feature>
<dbReference type="EMBL" id="BSTX01000002">
    <property type="protein sequence ID" value="GLZ78853.1"/>
    <property type="molecule type" value="Genomic_DNA"/>
</dbReference>
<comment type="similarity">
    <text evidence="1">Belongs to the sigma-70 factor family. ECF subfamily.</text>
</comment>
<proteinExistence type="inferred from homology"/>
<dbReference type="InterPro" id="IPR039425">
    <property type="entry name" value="RNA_pol_sigma-70-like"/>
</dbReference>
<dbReference type="Pfam" id="PF08281">
    <property type="entry name" value="Sigma70_r4_2"/>
    <property type="match status" value="1"/>
</dbReference>
<dbReference type="GO" id="GO:0006352">
    <property type="term" value="P:DNA-templated transcription initiation"/>
    <property type="evidence" value="ECO:0007669"/>
    <property type="project" value="InterPro"/>
</dbReference>
<evidence type="ECO:0000256" key="4">
    <source>
        <dbReference type="ARBA" id="ARBA00023125"/>
    </source>
</evidence>
<dbReference type="SUPFAM" id="SSF88659">
    <property type="entry name" value="Sigma3 and sigma4 domains of RNA polymerase sigma factors"/>
    <property type="match status" value="1"/>
</dbReference>
<evidence type="ECO:0000313" key="10">
    <source>
        <dbReference type="Proteomes" id="UP001165079"/>
    </source>
</evidence>
<evidence type="ECO:0000256" key="5">
    <source>
        <dbReference type="ARBA" id="ARBA00023163"/>
    </source>
</evidence>
<evidence type="ECO:0000256" key="6">
    <source>
        <dbReference type="SAM" id="MobiDB-lite"/>
    </source>
</evidence>
<dbReference type="Proteomes" id="UP001165079">
    <property type="component" value="Unassembled WGS sequence"/>
</dbReference>
<dbReference type="InterPro" id="IPR007627">
    <property type="entry name" value="RNA_pol_sigma70_r2"/>
</dbReference>
<organism evidence="9 10">
    <name type="scientific">Actinorhabdospora filicis</name>
    <dbReference type="NCBI Taxonomy" id="1785913"/>
    <lineage>
        <taxon>Bacteria</taxon>
        <taxon>Bacillati</taxon>
        <taxon>Actinomycetota</taxon>
        <taxon>Actinomycetes</taxon>
        <taxon>Micromonosporales</taxon>
        <taxon>Micromonosporaceae</taxon>
        <taxon>Actinorhabdospora</taxon>
    </lineage>
</organism>
<evidence type="ECO:0000313" key="9">
    <source>
        <dbReference type="EMBL" id="GLZ78853.1"/>
    </source>
</evidence>
<evidence type="ECO:0008006" key="11">
    <source>
        <dbReference type="Google" id="ProtNLM"/>
    </source>
</evidence>
<keyword evidence="5" id="KW-0804">Transcription</keyword>
<evidence type="ECO:0000259" key="7">
    <source>
        <dbReference type="Pfam" id="PF04542"/>
    </source>
</evidence>
<dbReference type="NCBIfam" id="TIGR02937">
    <property type="entry name" value="sigma70-ECF"/>
    <property type="match status" value="1"/>
</dbReference>
<keyword evidence="3" id="KW-0731">Sigma factor</keyword>
<feature type="domain" description="RNA polymerase sigma-70 region 2" evidence="7">
    <location>
        <begin position="25"/>
        <end position="96"/>
    </location>
</feature>
<name>A0A9W6SMT3_9ACTN</name>
<keyword evidence="2" id="KW-0805">Transcription regulation</keyword>
<dbReference type="InterPro" id="IPR013325">
    <property type="entry name" value="RNA_pol_sigma_r2"/>
</dbReference>
<dbReference type="InterPro" id="IPR013324">
    <property type="entry name" value="RNA_pol_sigma_r3/r4-like"/>
</dbReference>
<accession>A0A9W6SMT3</accession>
<dbReference type="RefSeq" id="WP_285663990.1">
    <property type="nucleotide sequence ID" value="NZ_BSTX01000002.1"/>
</dbReference>
<comment type="caution">
    <text evidence="9">The sequence shown here is derived from an EMBL/GenBank/DDBJ whole genome shotgun (WGS) entry which is preliminary data.</text>
</comment>
<dbReference type="SUPFAM" id="SSF88946">
    <property type="entry name" value="Sigma2 domain of RNA polymerase sigma factors"/>
    <property type="match status" value="1"/>
</dbReference>
<dbReference type="InterPro" id="IPR013249">
    <property type="entry name" value="RNA_pol_sigma70_r4_t2"/>
</dbReference>
<feature type="domain" description="RNA polymerase sigma factor 70 region 4 type 2" evidence="8">
    <location>
        <begin position="127"/>
        <end position="179"/>
    </location>
</feature>
<gene>
    <name evidence="9" type="ORF">Afil01_36600</name>
</gene>
<protein>
    <recommendedName>
        <fullName evidence="11">RNA polymerase sigma-70 factor (ECF subfamily)</fullName>
    </recommendedName>
</protein>
<dbReference type="Pfam" id="PF04542">
    <property type="entry name" value="Sigma70_r2"/>
    <property type="match status" value="1"/>
</dbReference>
<dbReference type="InterPro" id="IPR014284">
    <property type="entry name" value="RNA_pol_sigma-70_dom"/>
</dbReference>
<dbReference type="CDD" id="cd06171">
    <property type="entry name" value="Sigma70_r4"/>
    <property type="match status" value="1"/>
</dbReference>
<evidence type="ECO:0000256" key="3">
    <source>
        <dbReference type="ARBA" id="ARBA00023082"/>
    </source>
</evidence>
<dbReference type="GO" id="GO:0003677">
    <property type="term" value="F:DNA binding"/>
    <property type="evidence" value="ECO:0007669"/>
    <property type="project" value="UniProtKB-KW"/>
</dbReference>
<sequence length="191" mass="21053">MSRPDDPVPILDALREDLDTGFAGLYDAYRVYVHTVALRATGSPADAEDLTAETFLRAYRSLISTRPPDLDTLQPRAWLLTIALNTLRNDRRTKARKPPPGPLDNAPDRCDPTQNPARAAEQNETARELAARLALLPERQREAVVLRHVLDLPIAEIAQVLGVPEGTAKSHVSRGLAALRVHHREAVNAAR</sequence>
<dbReference type="AlphaFoldDB" id="A0A9W6SMT3"/>
<evidence type="ECO:0000256" key="1">
    <source>
        <dbReference type="ARBA" id="ARBA00010641"/>
    </source>
</evidence>
<keyword evidence="4" id="KW-0238">DNA-binding</keyword>
<reference evidence="9" key="1">
    <citation type="submission" date="2023-03" db="EMBL/GenBank/DDBJ databases">
        <title>Actinorhabdospora filicis NBRC 111898.</title>
        <authorList>
            <person name="Ichikawa N."/>
            <person name="Sato H."/>
            <person name="Tonouchi N."/>
        </authorList>
    </citation>
    <scope>NUCLEOTIDE SEQUENCE</scope>
    <source>
        <strain evidence="9">NBRC 111898</strain>
    </source>
</reference>
<dbReference type="Gene3D" id="1.10.10.10">
    <property type="entry name" value="Winged helix-like DNA-binding domain superfamily/Winged helix DNA-binding domain"/>
    <property type="match status" value="1"/>
</dbReference>
<dbReference type="PANTHER" id="PTHR43133:SF8">
    <property type="entry name" value="RNA POLYMERASE SIGMA FACTOR HI_1459-RELATED"/>
    <property type="match status" value="1"/>
</dbReference>
<dbReference type="InterPro" id="IPR036388">
    <property type="entry name" value="WH-like_DNA-bd_sf"/>
</dbReference>